<dbReference type="AlphaFoldDB" id="A0A197JSG7"/>
<feature type="compositionally biased region" description="Basic residues" evidence="1">
    <location>
        <begin position="359"/>
        <end position="368"/>
    </location>
</feature>
<feature type="region of interest" description="Disordered" evidence="1">
    <location>
        <begin position="345"/>
        <end position="436"/>
    </location>
</feature>
<feature type="domain" description="Domain of unknown function at the cortex 1" evidence="2">
    <location>
        <begin position="4"/>
        <end position="341"/>
    </location>
</feature>
<gene>
    <name evidence="3" type="ORF">K457DRAFT_139523</name>
</gene>
<feature type="region of interest" description="Disordered" evidence="1">
    <location>
        <begin position="176"/>
        <end position="210"/>
    </location>
</feature>
<dbReference type="PANTHER" id="PTHR34826">
    <property type="entry name" value="UPF0590 PROTEIN C409.17C"/>
    <property type="match status" value="1"/>
</dbReference>
<reference evidence="3 4" key="1">
    <citation type="submission" date="2016-05" db="EMBL/GenBank/DDBJ databases">
        <title>Genome sequencing reveals origins of a unique bacterial endosymbiosis in the earliest lineages of terrestrial Fungi.</title>
        <authorList>
            <consortium name="DOE Joint Genome Institute"/>
            <person name="Uehling J."/>
            <person name="Gryganskyi A."/>
            <person name="Hameed K."/>
            <person name="Tschaplinski T."/>
            <person name="Misztal P."/>
            <person name="Wu S."/>
            <person name="Desiro A."/>
            <person name="Vande Pol N."/>
            <person name="Du Z.-Y."/>
            <person name="Zienkiewicz A."/>
            <person name="Zienkiewicz K."/>
            <person name="Morin E."/>
            <person name="Tisserant E."/>
            <person name="Splivallo R."/>
            <person name="Hainaut M."/>
            <person name="Henrissat B."/>
            <person name="Ohm R."/>
            <person name="Kuo A."/>
            <person name="Yan J."/>
            <person name="Lipzen A."/>
            <person name="Nolan M."/>
            <person name="Labutti K."/>
            <person name="Barry K."/>
            <person name="Goldstein A."/>
            <person name="Labbe J."/>
            <person name="Schadt C."/>
            <person name="Tuskan G."/>
            <person name="Grigoriev I."/>
            <person name="Martin F."/>
            <person name="Vilgalys R."/>
            <person name="Bonito G."/>
        </authorList>
    </citation>
    <scope>NUCLEOTIDE SEQUENCE [LARGE SCALE GENOMIC DNA]</scope>
    <source>
        <strain evidence="3 4">AG-77</strain>
    </source>
</reference>
<evidence type="ECO:0000256" key="1">
    <source>
        <dbReference type="SAM" id="MobiDB-lite"/>
    </source>
</evidence>
<organism evidence="3 4">
    <name type="scientific">Linnemannia elongata AG-77</name>
    <dbReference type="NCBI Taxonomy" id="1314771"/>
    <lineage>
        <taxon>Eukaryota</taxon>
        <taxon>Fungi</taxon>
        <taxon>Fungi incertae sedis</taxon>
        <taxon>Mucoromycota</taxon>
        <taxon>Mortierellomycotina</taxon>
        <taxon>Mortierellomycetes</taxon>
        <taxon>Mortierellales</taxon>
        <taxon>Mortierellaceae</taxon>
        <taxon>Linnemannia</taxon>
    </lineage>
</organism>
<sequence>MALTIRVGPSRQQESLKPCSINRDSEPVYISSEHFEGLITVRIQHHHPATSSSSSPINKSASTCAYFENHSRVFSLQWQGRFKATNPWSKDGLWDADEVLFVAEVEGKIHVPMGTSIATAFARTIDPSFIADGIWDPKRPWVGSPLVSGMNVLRVWKAPLLPTSDSAPPTTATAIRISRGTGSGSGDCSSTENQDRGGDGNGEGRENGVGPWIYHGVHRLEEGHVDLLSEAGARRQQLQVSSTVSTASMDSITTPPSKATTATGQQKLQGLTSYQRRRYFTKTEHRQAAVLAPDLVIAGDFFNNFTNFETRRVSMGISIRMDRVLQDDQPLRFICKSRRRHLEKQKQEYGLGQRQRGWPIKRRNRKGRNQHEVGSTTLAGGGRSGRRGGEVEQEGEEMDIVIDDSDRDDDVGVDGGEGDEQQEEMDDRYDDKEGEEEEEIVFFVVELRWDQPSIMVL</sequence>
<feature type="compositionally biased region" description="Basic and acidic residues" evidence="1">
    <location>
        <begin position="193"/>
        <end position="206"/>
    </location>
</feature>
<name>A0A197JSG7_9FUNG</name>
<dbReference type="Proteomes" id="UP000078512">
    <property type="component" value="Unassembled WGS sequence"/>
</dbReference>
<feature type="compositionally biased region" description="Acidic residues" evidence="1">
    <location>
        <begin position="391"/>
        <end position="436"/>
    </location>
</feature>
<evidence type="ECO:0000313" key="3">
    <source>
        <dbReference type="EMBL" id="OAQ27264.1"/>
    </source>
</evidence>
<evidence type="ECO:0000313" key="4">
    <source>
        <dbReference type="Proteomes" id="UP000078512"/>
    </source>
</evidence>
<feature type="compositionally biased region" description="Low complexity" evidence="1">
    <location>
        <begin position="176"/>
        <end position="190"/>
    </location>
</feature>
<accession>A0A197JSG7</accession>
<feature type="region of interest" description="Disordered" evidence="1">
    <location>
        <begin position="240"/>
        <end position="268"/>
    </location>
</feature>
<protein>
    <recommendedName>
        <fullName evidence="2">Domain of unknown function at the cortex 1 domain-containing protein</fullName>
    </recommendedName>
</protein>
<proteinExistence type="predicted"/>
<dbReference type="EMBL" id="KV442058">
    <property type="protein sequence ID" value="OAQ27264.1"/>
    <property type="molecule type" value="Genomic_DNA"/>
</dbReference>
<evidence type="ECO:0000259" key="2">
    <source>
        <dbReference type="Pfam" id="PF08588"/>
    </source>
</evidence>
<keyword evidence="4" id="KW-1185">Reference proteome</keyword>
<dbReference type="Pfam" id="PF08588">
    <property type="entry name" value="Duc1"/>
    <property type="match status" value="1"/>
</dbReference>
<dbReference type="PANTHER" id="PTHR34826:SF2">
    <property type="entry name" value="UPF0590 PROTEIN C409.17C"/>
    <property type="match status" value="1"/>
</dbReference>
<dbReference type="InterPro" id="IPR013897">
    <property type="entry name" value="Duc1"/>
</dbReference>
<dbReference type="OrthoDB" id="2119945at2759"/>